<accession>A0ACB8ERT8</accession>
<dbReference type="EMBL" id="CM037620">
    <property type="protein sequence ID" value="KAH7994949.1"/>
    <property type="molecule type" value="Genomic_DNA"/>
</dbReference>
<evidence type="ECO:0000313" key="2">
    <source>
        <dbReference type="Proteomes" id="UP000827872"/>
    </source>
</evidence>
<dbReference type="Proteomes" id="UP000827872">
    <property type="component" value="Linkage Group LG07"/>
</dbReference>
<gene>
    <name evidence="1" type="ORF">K3G42_019226</name>
</gene>
<protein>
    <submittedName>
        <fullName evidence="1">Uncharacterized protein</fullName>
    </submittedName>
</protein>
<evidence type="ECO:0000313" key="1">
    <source>
        <dbReference type="EMBL" id="KAH7994949.1"/>
    </source>
</evidence>
<keyword evidence="2" id="KW-1185">Reference proteome</keyword>
<proteinExistence type="predicted"/>
<organism evidence="1 2">
    <name type="scientific">Sphaerodactylus townsendi</name>
    <dbReference type="NCBI Taxonomy" id="933632"/>
    <lineage>
        <taxon>Eukaryota</taxon>
        <taxon>Metazoa</taxon>
        <taxon>Chordata</taxon>
        <taxon>Craniata</taxon>
        <taxon>Vertebrata</taxon>
        <taxon>Euteleostomi</taxon>
        <taxon>Lepidosauria</taxon>
        <taxon>Squamata</taxon>
        <taxon>Bifurcata</taxon>
        <taxon>Gekkota</taxon>
        <taxon>Sphaerodactylidae</taxon>
        <taxon>Sphaerodactylus</taxon>
    </lineage>
</organism>
<name>A0ACB8ERT8_9SAUR</name>
<sequence length="328" mass="37288">MDLNAGTLEIVVCVILISLSVAGNLLLIYYTKRCIGEHLRISFILIFNLAFDHIVRNLVVNVLKIVYVSGVGLDSASCKVLMFTTIFTMSLAIWFTLYIALLYCFKLYRVVHPPVEAASTNHRKCHMVLVFVLWVAGFAVCSPVLLYTEKTGNLTGENKTYQQHSILNYSECKTEYRNEQLEFLYGKIFLAAADLLPLIILLLVGFRIFHLLWEHKRATYGDIWIGDDTTETEVLRACKLVLALILLIASFWISHFILMYYWKHFNFYYFAPPVLTVLHSGYSAASPYLLMLINYKIKVKMGSCCCKGEKKTVSSTTTSSSVEVSPYA</sequence>
<comment type="caution">
    <text evidence="1">The sequence shown here is derived from an EMBL/GenBank/DDBJ whole genome shotgun (WGS) entry which is preliminary data.</text>
</comment>
<reference evidence="1" key="1">
    <citation type="submission" date="2021-08" db="EMBL/GenBank/DDBJ databases">
        <title>The first chromosome-level gecko genome reveals the dynamic sex chromosomes of Neotropical dwarf geckos (Sphaerodactylidae: Sphaerodactylus).</title>
        <authorList>
            <person name="Pinto B.J."/>
            <person name="Keating S.E."/>
            <person name="Gamble T."/>
        </authorList>
    </citation>
    <scope>NUCLEOTIDE SEQUENCE</scope>
    <source>
        <strain evidence="1">TG3544</strain>
    </source>
</reference>